<dbReference type="AlphaFoldDB" id="A0AAV7VYX4"/>
<sequence length="122" mass="13318">MSCVTRHNGVRRAAPARGGGKQEVRASLVRREEDTLKKAQRMQREEGLAGPSRAAGAAAAQVALEGREALHTPGRGHQEGALRGKEGDDGEGRDNTSHFVGKGRSTRRWGIQPSRWTQQRVR</sequence>
<feature type="compositionally biased region" description="Low complexity" evidence="1">
    <location>
        <begin position="48"/>
        <end position="64"/>
    </location>
</feature>
<comment type="caution">
    <text evidence="2">The sequence shown here is derived from an EMBL/GenBank/DDBJ whole genome shotgun (WGS) entry which is preliminary data.</text>
</comment>
<feature type="compositionally biased region" description="Basic and acidic residues" evidence="1">
    <location>
        <begin position="65"/>
        <end position="96"/>
    </location>
</feature>
<protein>
    <submittedName>
        <fullName evidence="2">Uncharacterized protein</fullName>
    </submittedName>
</protein>
<name>A0AAV7VYX4_PLEWA</name>
<evidence type="ECO:0000313" key="3">
    <source>
        <dbReference type="Proteomes" id="UP001066276"/>
    </source>
</evidence>
<feature type="region of interest" description="Disordered" evidence="1">
    <location>
        <begin position="1"/>
        <end position="122"/>
    </location>
</feature>
<reference evidence="2" key="1">
    <citation type="journal article" date="2022" name="bioRxiv">
        <title>Sequencing and chromosome-scale assembly of the giantPleurodeles waltlgenome.</title>
        <authorList>
            <person name="Brown T."/>
            <person name="Elewa A."/>
            <person name="Iarovenko S."/>
            <person name="Subramanian E."/>
            <person name="Araus A.J."/>
            <person name="Petzold A."/>
            <person name="Susuki M."/>
            <person name="Suzuki K.-i.T."/>
            <person name="Hayashi T."/>
            <person name="Toyoda A."/>
            <person name="Oliveira C."/>
            <person name="Osipova E."/>
            <person name="Leigh N.D."/>
            <person name="Simon A."/>
            <person name="Yun M.H."/>
        </authorList>
    </citation>
    <scope>NUCLEOTIDE SEQUENCE</scope>
    <source>
        <strain evidence="2">20211129_DDA</strain>
        <tissue evidence="2">Liver</tissue>
    </source>
</reference>
<proteinExistence type="predicted"/>
<organism evidence="2 3">
    <name type="scientific">Pleurodeles waltl</name>
    <name type="common">Iberian ribbed newt</name>
    <dbReference type="NCBI Taxonomy" id="8319"/>
    <lineage>
        <taxon>Eukaryota</taxon>
        <taxon>Metazoa</taxon>
        <taxon>Chordata</taxon>
        <taxon>Craniata</taxon>
        <taxon>Vertebrata</taxon>
        <taxon>Euteleostomi</taxon>
        <taxon>Amphibia</taxon>
        <taxon>Batrachia</taxon>
        <taxon>Caudata</taxon>
        <taxon>Salamandroidea</taxon>
        <taxon>Salamandridae</taxon>
        <taxon>Pleurodelinae</taxon>
        <taxon>Pleurodeles</taxon>
    </lineage>
</organism>
<keyword evidence="3" id="KW-1185">Reference proteome</keyword>
<evidence type="ECO:0000313" key="2">
    <source>
        <dbReference type="EMBL" id="KAJ1205568.1"/>
    </source>
</evidence>
<evidence type="ECO:0000256" key="1">
    <source>
        <dbReference type="SAM" id="MobiDB-lite"/>
    </source>
</evidence>
<dbReference type="EMBL" id="JANPWB010000002">
    <property type="protein sequence ID" value="KAJ1205568.1"/>
    <property type="molecule type" value="Genomic_DNA"/>
</dbReference>
<gene>
    <name evidence="2" type="ORF">NDU88_000996</name>
</gene>
<accession>A0AAV7VYX4</accession>
<feature type="compositionally biased region" description="Basic and acidic residues" evidence="1">
    <location>
        <begin position="20"/>
        <end position="47"/>
    </location>
</feature>
<dbReference type="Proteomes" id="UP001066276">
    <property type="component" value="Chromosome 1_2"/>
</dbReference>